<evidence type="ECO:0000313" key="3">
    <source>
        <dbReference type="EMBL" id="SNR76363.1"/>
    </source>
</evidence>
<keyword evidence="3" id="KW-0378">Hydrolase</keyword>
<evidence type="ECO:0000256" key="1">
    <source>
        <dbReference type="ARBA" id="ARBA00006738"/>
    </source>
</evidence>
<dbReference type="Proteomes" id="UP000198310">
    <property type="component" value="Unassembled WGS sequence"/>
</dbReference>
<dbReference type="Pfam" id="PF02021">
    <property type="entry name" value="UPF0102"/>
    <property type="match status" value="1"/>
</dbReference>
<dbReference type="InterPro" id="IPR011856">
    <property type="entry name" value="tRNA_endonuc-like_dom_sf"/>
</dbReference>
<comment type="similarity">
    <text evidence="1 2">Belongs to the UPF0102 family.</text>
</comment>
<reference evidence="4" key="1">
    <citation type="submission" date="2017-06" db="EMBL/GenBank/DDBJ databases">
        <authorList>
            <person name="Varghese N."/>
            <person name="Submissions S."/>
        </authorList>
    </citation>
    <scope>NUCLEOTIDE SEQUENCE [LARGE SCALE GENOMIC DNA]</scope>
    <source>
        <strain evidence="4">DSM 28041</strain>
    </source>
</reference>
<dbReference type="RefSeq" id="WP_045688357.1">
    <property type="nucleotide sequence ID" value="NZ_FZNS01000006.1"/>
</dbReference>
<dbReference type="Gene3D" id="3.40.1350.10">
    <property type="match status" value="1"/>
</dbReference>
<evidence type="ECO:0000256" key="2">
    <source>
        <dbReference type="HAMAP-Rule" id="MF_00048"/>
    </source>
</evidence>
<dbReference type="PANTHER" id="PTHR34039">
    <property type="entry name" value="UPF0102 PROTEIN YRAN"/>
    <property type="match status" value="1"/>
</dbReference>
<evidence type="ECO:0000313" key="4">
    <source>
        <dbReference type="Proteomes" id="UP000198310"/>
    </source>
</evidence>
<dbReference type="GO" id="GO:0004519">
    <property type="term" value="F:endonuclease activity"/>
    <property type="evidence" value="ECO:0007669"/>
    <property type="project" value="UniProtKB-KW"/>
</dbReference>
<dbReference type="NCBIfam" id="NF009150">
    <property type="entry name" value="PRK12497.1-3"/>
    <property type="match status" value="1"/>
</dbReference>
<dbReference type="GO" id="GO:0003676">
    <property type="term" value="F:nucleic acid binding"/>
    <property type="evidence" value="ECO:0007669"/>
    <property type="project" value="InterPro"/>
</dbReference>
<keyword evidence="3" id="KW-0540">Nuclease</keyword>
<dbReference type="EMBL" id="FZNS01000006">
    <property type="protein sequence ID" value="SNR76363.1"/>
    <property type="molecule type" value="Genomic_DNA"/>
</dbReference>
<dbReference type="SUPFAM" id="SSF52980">
    <property type="entry name" value="Restriction endonuclease-like"/>
    <property type="match status" value="1"/>
</dbReference>
<name>A0A238Z0C6_9BACT</name>
<dbReference type="CDD" id="cd20736">
    <property type="entry name" value="PoNe_Nuclease"/>
    <property type="match status" value="1"/>
</dbReference>
<dbReference type="PANTHER" id="PTHR34039:SF1">
    <property type="entry name" value="UPF0102 PROTEIN YRAN"/>
    <property type="match status" value="1"/>
</dbReference>
<organism evidence="3 4">
    <name type="scientific">Hymenobacter mucosus</name>
    <dbReference type="NCBI Taxonomy" id="1411120"/>
    <lineage>
        <taxon>Bacteria</taxon>
        <taxon>Pseudomonadati</taxon>
        <taxon>Bacteroidota</taxon>
        <taxon>Cytophagia</taxon>
        <taxon>Cytophagales</taxon>
        <taxon>Hymenobacteraceae</taxon>
        <taxon>Hymenobacter</taxon>
    </lineage>
</organism>
<proteinExistence type="inferred from homology"/>
<gene>
    <name evidence="3" type="ORF">SAMN06269173_106208</name>
</gene>
<dbReference type="InterPro" id="IPR011335">
    <property type="entry name" value="Restrct_endonuc-II-like"/>
</dbReference>
<protein>
    <recommendedName>
        <fullName evidence="2">UPF0102 protein SAMN06269173_106208</fullName>
    </recommendedName>
</protein>
<dbReference type="InterPro" id="IPR003509">
    <property type="entry name" value="UPF0102_YraN-like"/>
</dbReference>
<dbReference type="AlphaFoldDB" id="A0A238Z0C6"/>
<accession>A0A238Z0C6</accession>
<dbReference type="HAMAP" id="MF_00048">
    <property type="entry name" value="UPF0102"/>
    <property type="match status" value="1"/>
</dbReference>
<sequence>MSTASHALGHIGEEAALAYLLAQGYTVVHRNYRYQRAEVDLIMRLSEQLLVFVEVKARSSTRFGHPEEFVTARKQQLFRLAADQVQYELNWTGDIRFDILALITTKQGLHIEHFKDAFY</sequence>
<keyword evidence="4" id="KW-1185">Reference proteome</keyword>
<keyword evidence="3" id="KW-0255">Endonuclease</keyword>